<dbReference type="Gene3D" id="1.25.40.10">
    <property type="entry name" value="Tetratricopeptide repeat domain"/>
    <property type="match status" value="6"/>
</dbReference>
<evidence type="ECO:0000256" key="1">
    <source>
        <dbReference type="ARBA" id="ARBA00007626"/>
    </source>
</evidence>
<dbReference type="PROSITE" id="PS51375">
    <property type="entry name" value="PPR"/>
    <property type="match status" value="11"/>
</dbReference>
<comment type="similarity">
    <text evidence="1">Belongs to the PPR family. P subfamily.</text>
</comment>
<dbReference type="InterPro" id="IPR002885">
    <property type="entry name" value="PPR_rpt"/>
</dbReference>
<accession>A0AAV6WPE6</accession>
<dbReference type="InterPro" id="IPR011990">
    <property type="entry name" value="TPR-like_helical_dom_sf"/>
</dbReference>
<dbReference type="PANTHER" id="PTHR46128">
    <property type="entry name" value="MITOCHONDRIAL GROUP I INTRON SPLICING FACTOR CCM1"/>
    <property type="match status" value="1"/>
</dbReference>
<proteinExistence type="inferred from homology"/>
<feature type="repeat" description="PPR" evidence="3">
    <location>
        <begin position="371"/>
        <end position="405"/>
    </location>
</feature>
<evidence type="ECO:0000313" key="4">
    <source>
        <dbReference type="EMBL" id="KAG8371964.1"/>
    </source>
</evidence>
<dbReference type="EMBL" id="WHWC01000012">
    <property type="protein sequence ID" value="KAG8371964.1"/>
    <property type="molecule type" value="Genomic_DNA"/>
</dbReference>
<dbReference type="NCBIfam" id="TIGR00756">
    <property type="entry name" value="PPR"/>
    <property type="match status" value="10"/>
</dbReference>
<name>A0AAV6WPE6_9LAMI</name>
<dbReference type="PANTHER" id="PTHR46128:SF51">
    <property type="entry name" value="PENTACOTRIPEPTIDE-REPEAT REGION OF PRORP DOMAIN-CONTAINING PROTEIN"/>
    <property type="match status" value="1"/>
</dbReference>
<feature type="repeat" description="PPR" evidence="3">
    <location>
        <begin position="231"/>
        <end position="265"/>
    </location>
</feature>
<dbReference type="Pfam" id="PF13041">
    <property type="entry name" value="PPR_2"/>
    <property type="match status" value="5"/>
</dbReference>
<feature type="repeat" description="PPR" evidence="3">
    <location>
        <begin position="161"/>
        <end position="195"/>
    </location>
</feature>
<evidence type="ECO:0000313" key="5">
    <source>
        <dbReference type="Proteomes" id="UP000826271"/>
    </source>
</evidence>
<feature type="repeat" description="PPR" evidence="3">
    <location>
        <begin position="489"/>
        <end position="523"/>
    </location>
</feature>
<organism evidence="4 5">
    <name type="scientific">Buddleja alternifolia</name>
    <dbReference type="NCBI Taxonomy" id="168488"/>
    <lineage>
        <taxon>Eukaryota</taxon>
        <taxon>Viridiplantae</taxon>
        <taxon>Streptophyta</taxon>
        <taxon>Embryophyta</taxon>
        <taxon>Tracheophyta</taxon>
        <taxon>Spermatophyta</taxon>
        <taxon>Magnoliopsida</taxon>
        <taxon>eudicotyledons</taxon>
        <taxon>Gunneridae</taxon>
        <taxon>Pentapetalae</taxon>
        <taxon>asterids</taxon>
        <taxon>lamiids</taxon>
        <taxon>Lamiales</taxon>
        <taxon>Scrophulariaceae</taxon>
        <taxon>Buddlejeae</taxon>
        <taxon>Buddleja</taxon>
    </lineage>
</organism>
<evidence type="ECO:0000256" key="2">
    <source>
        <dbReference type="ARBA" id="ARBA00022737"/>
    </source>
</evidence>
<feature type="repeat" description="PPR" evidence="3">
    <location>
        <begin position="628"/>
        <end position="662"/>
    </location>
</feature>
<dbReference type="InterPro" id="IPR050872">
    <property type="entry name" value="PPR_P_subfamily"/>
</dbReference>
<reference evidence="4" key="1">
    <citation type="submission" date="2019-10" db="EMBL/GenBank/DDBJ databases">
        <authorList>
            <person name="Zhang R."/>
            <person name="Pan Y."/>
            <person name="Wang J."/>
            <person name="Ma R."/>
            <person name="Yu S."/>
        </authorList>
    </citation>
    <scope>NUCLEOTIDE SEQUENCE</scope>
    <source>
        <strain evidence="4">LA-IB0</strain>
        <tissue evidence="4">Leaf</tissue>
    </source>
</reference>
<dbReference type="AlphaFoldDB" id="A0AAV6WPE6"/>
<keyword evidence="5" id="KW-1185">Reference proteome</keyword>
<dbReference type="Pfam" id="PF01535">
    <property type="entry name" value="PPR"/>
    <property type="match status" value="4"/>
</dbReference>
<feature type="repeat" description="PPR" evidence="3">
    <location>
        <begin position="406"/>
        <end position="440"/>
    </location>
</feature>
<comment type="caution">
    <text evidence="4">The sequence shown here is derived from an EMBL/GenBank/DDBJ whole genome shotgun (WGS) entry which is preliminary data.</text>
</comment>
<feature type="repeat" description="PPR" evidence="3">
    <location>
        <begin position="196"/>
        <end position="230"/>
    </location>
</feature>
<dbReference type="Proteomes" id="UP000826271">
    <property type="component" value="Unassembled WGS sequence"/>
</dbReference>
<feature type="repeat" description="PPR" evidence="3">
    <location>
        <begin position="266"/>
        <end position="300"/>
    </location>
</feature>
<feature type="repeat" description="PPR" evidence="3">
    <location>
        <begin position="524"/>
        <end position="558"/>
    </location>
</feature>
<keyword evidence="2" id="KW-0677">Repeat</keyword>
<protein>
    <recommendedName>
        <fullName evidence="6">Pentatricopeptide repeat-containing protein</fullName>
    </recommendedName>
</protein>
<feature type="repeat" description="PPR" evidence="3">
    <location>
        <begin position="336"/>
        <end position="370"/>
    </location>
</feature>
<sequence>MHPTPGSFKSFSSNVFFFKMETCQSHNDLTPLWDRRSVPGFFIHISHADLRRRRSPPFINREVVISLKKRGSFDLYWSVLDELREENVRVYADAFVVLILGYWRLRNAEKAVEAFGRMKEYECKPNLAAYNVILHVLVKKDVILLALAVYSMMMKSNCRMGCDTFSVLIDGLCKSGMTQDALALFDEMTERGILPNRITYTVIMSGLCKAKRTHDAHRLFSLMKSSGCSPDSATYNALLDGFCKAGQIDEAFMLFKSFRDDGYNVGIRGFSCVIDGLIRAKRISEAEELFQKVFDVGLVPDLVLYSIMMRGFSEAGRMDEAVNMLRSMIEKGVMPDTQCYNMLIKGFCDVGLLDQARSLKLEISQTNQFPNTCTYTILICGLCRNGLLGEAQQIFNDMEKFGCSPSAVTFNTLIDGLCKAGKLEEAHLMLYKMEIGKNPSLFLRLSQGTDRVLDSASLQKLVENLVNSGLILKAYKLLMQLADCGVVPNIRTYNTLINGMCKAGQVNGGLKLFEELRLKGHLPDSVTYATLIEGLQRVGREGDAYKLFEQMNENGCKPSSSVYKTLMTWSCRRNKISIAFSLWLKYLKNVVGREGEALKLSEEYFEKGDLEKAVRSLLEMDIKLKDFDSGPYNILLVGLCQANRVEEAIKTFSILEEFSVVVSAAGCVKLINALCLKGQLNKAVEIFLYTMEKGYRLMPRICNNLLQVLLHSKDKSLLAFELVDKMKSMGYDLNSYLHHSTKSLLRDCYSVREMENVSSG</sequence>
<gene>
    <name evidence="4" type="ORF">BUALT_Bualt12G0017600</name>
</gene>
<evidence type="ECO:0008006" key="6">
    <source>
        <dbReference type="Google" id="ProtNLM"/>
    </source>
</evidence>
<feature type="repeat" description="PPR" evidence="3">
    <location>
        <begin position="301"/>
        <end position="335"/>
    </location>
</feature>
<evidence type="ECO:0000256" key="3">
    <source>
        <dbReference type="PROSITE-ProRule" id="PRU00708"/>
    </source>
</evidence>